<dbReference type="NCBIfam" id="TIGR02532">
    <property type="entry name" value="IV_pilin_GFxxxE"/>
    <property type="match status" value="1"/>
</dbReference>
<proteinExistence type="predicted"/>
<dbReference type="InterPro" id="IPR027558">
    <property type="entry name" value="Pre_pil_HX9DG_C"/>
</dbReference>
<dbReference type="InterPro" id="IPR012902">
    <property type="entry name" value="N_methyl_site"/>
</dbReference>
<keyword evidence="3" id="KW-1185">Reference proteome</keyword>
<dbReference type="RefSeq" id="WP_145343523.1">
    <property type="nucleotide sequence ID" value="NZ_CP036261.1"/>
</dbReference>
<dbReference type="OrthoDB" id="241095at2"/>
<dbReference type="EMBL" id="CP036261">
    <property type="protein sequence ID" value="QDS87269.1"/>
    <property type="molecule type" value="Genomic_DNA"/>
</dbReference>
<evidence type="ECO:0000259" key="1">
    <source>
        <dbReference type="Pfam" id="PF07596"/>
    </source>
</evidence>
<dbReference type="Proteomes" id="UP000319557">
    <property type="component" value="Chromosome"/>
</dbReference>
<dbReference type="NCBIfam" id="TIGR04294">
    <property type="entry name" value="pre_pil_HX9DG"/>
    <property type="match status" value="1"/>
</dbReference>
<gene>
    <name evidence="2" type="primary">pulG_3</name>
    <name evidence="2" type="ORF">EC9_14470</name>
</gene>
<dbReference type="PANTHER" id="PTHR30093:SF2">
    <property type="entry name" value="TYPE II SECRETION SYSTEM PROTEIN H"/>
    <property type="match status" value="1"/>
</dbReference>
<dbReference type="InterPro" id="IPR011453">
    <property type="entry name" value="DUF1559"/>
</dbReference>
<accession>A0A517LXD3</accession>
<dbReference type="PANTHER" id="PTHR30093">
    <property type="entry name" value="GENERAL SECRETION PATHWAY PROTEIN G"/>
    <property type="match status" value="1"/>
</dbReference>
<feature type="domain" description="DUF1559" evidence="1">
    <location>
        <begin position="34"/>
        <end position="321"/>
    </location>
</feature>
<dbReference type="AlphaFoldDB" id="A0A517LXD3"/>
<dbReference type="Pfam" id="PF07596">
    <property type="entry name" value="SBP_bac_10"/>
    <property type="match status" value="1"/>
</dbReference>
<sequence length="340" mass="36569">MQKRRNKNGFTLVELLVVIAIIGILVGLLLPAVQAAREAARRMQCSNNLKQLGLALHNYESTYKKFPAGRFSLGGLNSSSPASPYLPDPLAKNGQGLTSLLPFMEQQPLYDQFNHSCAYGDYVRPGGAPLTTPNAVDSGNAALSEILVTSFRCPSDGGAETIELSGYYSPDRGAGIAAQKTNYDFLMPASTLNSYNYHRGVSISTRYLFGENSYTPISGIQDGTSNTLAMGELTLETFNGDTSAWSYAGWLSVGIDPVGAFNSTFPARGLNVWNYGNNSSPLNNKRGRRASWYSVASLHPGGCMFVLADGSVRLISETIDTTSLTNLSRIADGQVIEGDF</sequence>
<evidence type="ECO:0000313" key="3">
    <source>
        <dbReference type="Proteomes" id="UP000319557"/>
    </source>
</evidence>
<dbReference type="Gene3D" id="3.30.700.10">
    <property type="entry name" value="Glycoprotein, Type 4 Pilin"/>
    <property type="match status" value="1"/>
</dbReference>
<reference evidence="2 3" key="1">
    <citation type="submission" date="2019-02" db="EMBL/GenBank/DDBJ databases">
        <title>Deep-cultivation of Planctomycetes and their phenomic and genomic characterization uncovers novel biology.</title>
        <authorList>
            <person name="Wiegand S."/>
            <person name="Jogler M."/>
            <person name="Boedeker C."/>
            <person name="Pinto D."/>
            <person name="Vollmers J."/>
            <person name="Rivas-Marin E."/>
            <person name="Kohn T."/>
            <person name="Peeters S.H."/>
            <person name="Heuer A."/>
            <person name="Rast P."/>
            <person name="Oberbeckmann S."/>
            <person name="Bunk B."/>
            <person name="Jeske O."/>
            <person name="Meyerdierks A."/>
            <person name="Storesund J.E."/>
            <person name="Kallscheuer N."/>
            <person name="Luecker S."/>
            <person name="Lage O.M."/>
            <person name="Pohl T."/>
            <person name="Merkel B.J."/>
            <person name="Hornburger P."/>
            <person name="Mueller R.-W."/>
            <person name="Bruemmer F."/>
            <person name="Labrenz M."/>
            <person name="Spormann A.M."/>
            <person name="Op den Camp H."/>
            <person name="Overmann J."/>
            <person name="Amann R."/>
            <person name="Jetten M.S.M."/>
            <person name="Mascher T."/>
            <person name="Medema M.H."/>
            <person name="Devos D.P."/>
            <person name="Kaster A.-K."/>
            <person name="Ovreas L."/>
            <person name="Rohde M."/>
            <person name="Galperin M.Y."/>
            <person name="Jogler C."/>
        </authorList>
    </citation>
    <scope>NUCLEOTIDE SEQUENCE [LARGE SCALE GENOMIC DNA]</scope>
    <source>
        <strain evidence="2 3">EC9</strain>
    </source>
</reference>
<organism evidence="2 3">
    <name type="scientific">Rosistilla ulvae</name>
    <dbReference type="NCBI Taxonomy" id="1930277"/>
    <lineage>
        <taxon>Bacteria</taxon>
        <taxon>Pseudomonadati</taxon>
        <taxon>Planctomycetota</taxon>
        <taxon>Planctomycetia</taxon>
        <taxon>Pirellulales</taxon>
        <taxon>Pirellulaceae</taxon>
        <taxon>Rosistilla</taxon>
    </lineage>
</organism>
<dbReference type="KEGG" id="ruv:EC9_14470"/>
<evidence type="ECO:0000313" key="2">
    <source>
        <dbReference type="EMBL" id="QDS87269.1"/>
    </source>
</evidence>
<protein>
    <submittedName>
        <fullName evidence="2">Type II secretion system protein G</fullName>
    </submittedName>
</protein>
<dbReference type="Pfam" id="PF07963">
    <property type="entry name" value="N_methyl"/>
    <property type="match status" value="1"/>
</dbReference>
<name>A0A517LXD3_9BACT</name>
<dbReference type="InterPro" id="IPR045584">
    <property type="entry name" value="Pilin-like"/>
</dbReference>
<dbReference type="SUPFAM" id="SSF54523">
    <property type="entry name" value="Pili subunits"/>
    <property type="match status" value="1"/>
</dbReference>